<name>A0A9C7CGD3_9VIRU</name>
<accession>A0A9C7CGD3</accession>
<protein>
    <submittedName>
        <fullName evidence="1">Wsv306-like protein</fullName>
    </submittedName>
</protein>
<reference evidence="1" key="1">
    <citation type="submission" date="2022-10" db="EMBL/GenBank/DDBJ databases">
        <title>Genome sequences of endogenous nimaviruses in decapod crustaceans.</title>
        <authorList>
            <person name="Kawato S."/>
            <person name="Nozaki R."/>
            <person name="Kondo H."/>
            <person name="Hirono I."/>
        </authorList>
    </citation>
    <scope>NUCLEOTIDE SEQUENCE</scope>
    <source>
        <strain evidence="1">Toyama2020</strain>
    </source>
</reference>
<proteinExistence type="predicted"/>
<organism evidence="1">
    <name type="scientific">Pasiphaea japonica whispovirus</name>
    <dbReference type="NCBI Taxonomy" id="2984286"/>
    <lineage>
        <taxon>Viruses</taxon>
        <taxon>Viruses incertae sedis</taxon>
        <taxon>Naldaviricetes</taxon>
        <taxon>Nimaviridae</taxon>
        <taxon>Whispovirus</taxon>
    </lineage>
</organism>
<evidence type="ECO:0000313" key="1">
    <source>
        <dbReference type="EMBL" id="BDT63539.1"/>
    </source>
</evidence>
<sequence>MQRGGMKYLCDKEMHAGKAKAIYKNLVSGKYISKCTCLYPKYHTGPTCKQKTYCYVIYHDKWQTTSHPNFLHDPIQHFQIAEDVCRELKNNTRAIYNPKRGHIVCPPILKLVKIALTHRVALTHRGFHKPCFIIKRNINKISNQPSNIFSINF</sequence>
<dbReference type="EMBL" id="LC738885">
    <property type="protein sequence ID" value="BDT63539.1"/>
    <property type="molecule type" value="Genomic_DNA"/>
</dbReference>